<organism evidence="4 5">
    <name type="scientific">Microbacterium dextranolyticum</name>
    <dbReference type="NCBI Taxonomy" id="36806"/>
    <lineage>
        <taxon>Bacteria</taxon>
        <taxon>Bacillati</taxon>
        <taxon>Actinomycetota</taxon>
        <taxon>Actinomycetes</taxon>
        <taxon>Micrococcales</taxon>
        <taxon>Microbacteriaceae</taxon>
        <taxon>Microbacterium</taxon>
    </lineage>
</organism>
<dbReference type="InterPro" id="IPR001967">
    <property type="entry name" value="Peptidase_S11_N"/>
</dbReference>
<name>A0A9W6HLL6_9MICO</name>
<dbReference type="SUPFAM" id="SSF56601">
    <property type="entry name" value="beta-lactamase/transpeptidase-like"/>
    <property type="match status" value="1"/>
</dbReference>
<evidence type="ECO:0000313" key="4">
    <source>
        <dbReference type="EMBL" id="GLJ94991.1"/>
    </source>
</evidence>
<dbReference type="RefSeq" id="WP_204964447.1">
    <property type="nucleotide sequence ID" value="NZ_BAAAUR010000004.1"/>
</dbReference>
<evidence type="ECO:0000256" key="2">
    <source>
        <dbReference type="SAM" id="Phobius"/>
    </source>
</evidence>
<keyword evidence="2" id="KW-0472">Membrane</keyword>
<proteinExistence type="predicted"/>
<evidence type="ECO:0000256" key="1">
    <source>
        <dbReference type="SAM" id="MobiDB-lite"/>
    </source>
</evidence>
<dbReference type="EMBL" id="BSER01000007">
    <property type="protein sequence ID" value="GLJ94991.1"/>
    <property type="molecule type" value="Genomic_DNA"/>
</dbReference>
<dbReference type="Pfam" id="PF00768">
    <property type="entry name" value="Peptidase_S11"/>
    <property type="match status" value="1"/>
</dbReference>
<dbReference type="GO" id="GO:0009002">
    <property type="term" value="F:serine-type D-Ala-D-Ala carboxypeptidase activity"/>
    <property type="evidence" value="ECO:0007669"/>
    <property type="project" value="InterPro"/>
</dbReference>
<feature type="transmembrane region" description="Helical" evidence="2">
    <location>
        <begin position="37"/>
        <end position="60"/>
    </location>
</feature>
<accession>A0A9W6HLL6</accession>
<feature type="domain" description="Peptidase S11 D-alanyl-D-alanine carboxypeptidase A N-terminal" evidence="3">
    <location>
        <begin position="114"/>
        <end position="308"/>
    </location>
</feature>
<keyword evidence="2" id="KW-1133">Transmembrane helix</keyword>
<comment type="caution">
    <text evidence="4">The sequence shown here is derived from an EMBL/GenBank/DDBJ whole genome shotgun (WGS) entry which is preliminary data.</text>
</comment>
<sequence length="443" mass="45932">MSEPDEPPGLSDLFESGSYDESDSPARSRRRRRARGALITVAVVLLVVTASVVGYVVWALNAPLPAPVASTRELAAPATEAAAFALPSQGATAVSVTGAADYLGADGLHLVAGDDEPRSIASISKIITALVILDAHPLANADDPGPTITFSKADHDLYDAYYVQDAAVATMPTGSTLSLHDALAAMLIPSASNYADALATWAYGSRDAFLSATRDYLSREGLTGTTIVEPTGISARNVSTPTDLLHLAQLAAANPTIARIGATTDLTLPGPGHITNTNMLLGQDGVTGLKTGNLGEGTFSLMFTATLDGGIGTPLSVTGVTLSGQSRESQDAAVLRLLDSIRGGFHDVRLVDENTVVGSYTTVWGESAQLVVAESATIRTWSNTPITVSTTVGNPTQYRDGESVGTITWTAGPATATADLRVRGTIAPPTDWWRLTHPAALLG</sequence>
<dbReference type="InterPro" id="IPR012338">
    <property type="entry name" value="Beta-lactam/transpept-like"/>
</dbReference>
<dbReference type="Proteomes" id="UP001142291">
    <property type="component" value="Unassembled WGS sequence"/>
</dbReference>
<feature type="region of interest" description="Disordered" evidence="1">
    <location>
        <begin position="1"/>
        <end position="29"/>
    </location>
</feature>
<gene>
    <name evidence="4" type="ORF">GCM10017591_10530</name>
</gene>
<dbReference type="AlphaFoldDB" id="A0A9W6HLL6"/>
<dbReference type="GO" id="GO:0006508">
    <property type="term" value="P:proteolysis"/>
    <property type="evidence" value="ECO:0007669"/>
    <property type="project" value="InterPro"/>
</dbReference>
<protein>
    <recommendedName>
        <fullName evidence="3">Peptidase S11 D-alanyl-D-alanine carboxypeptidase A N-terminal domain-containing protein</fullName>
    </recommendedName>
</protein>
<evidence type="ECO:0000259" key="3">
    <source>
        <dbReference type="Pfam" id="PF00768"/>
    </source>
</evidence>
<keyword evidence="2" id="KW-0812">Transmembrane</keyword>
<reference evidence="4" key="1">
    <citation type="journal article" date="2014" name="Int. J. Syst. Evol. Microbiol.">
        <title>Complete genome sequence of Corynebacterium casei LMG S-19264T (=DSM 44701T), isolated from a smear-ripened cheese.</title>
        <authorList>
            <consortium name="US DOE Joint Genome Institute (JGI-PGF)"/>
            <person name="Walter F."/>
            <person name="Albersmeier A."/>
            <person name="Kalinowski J."/>
            <person name="Ruckert C."/>
        </authorList>
    </citation>
    <scope>NUCLEOTIDE SEQUENCE</scope>
    <source>
        <strain evidence="4">VKM Ac-1940</strain>
    </source>
</reference>
<reference evidence="4" key="2">
    <citation type="submission" date="2023-01" db="EMBL/GenBank/DDBJ databases">
        <authorList>
            <person name="Sun Q."/>
            <person name="Evtushenko L."/>
        </authorList>
    </citation>
    <scope>NUCLEOTIDE SEQUENCE</scope>
    <source>
        <strain evidence="4">VKM Ac-1940</strain>
    </source>
</reference>
<keyword evidence="5" id="KW-1185">Reference proteome</keyword>
<evidence type="ECO:0000313" key="5">
    <source>
        <dbReference type="Proteomes" id="UP001142291"/>
    </source>
</evidence>
<dbReference type="Gene3D" id="3.40.710.10">
    <property type="entry name" value="DD-peptidase/beta-lactamase superfamily"/>
    <property type="match status" value="1"/>
</dbReference>